<dbReference type="Gene3D" id="2.10.10.30">
    <property type="match status" value="1"/>
</dbReference>
<name>A0A8S5P845_9CAUD</name>
<reference evidence="2" key="1">
    <citation type="journal article" date="2021" name="Proc. Natl. Acad. Sci. U.S.A.">
        <title>A Catalog of Tens of Thousands of Viruses from Human Metagenomes Reveals Hidden Associations with Chronic Diseases.</title>
        <authorList>
            <person name="Tisza M.J."/>
            <person name="Buck C.B."/>
        </authorList>
    </citation>
    <scope>NUCLEOTIDE SEQUENCE</scope>
    <source>
        <strain evidence="2">CtTYJ16</strain>
    </source>
</reference>
<feature type="domain" description="Major tropism determinant N-terminal" evidence="1">
    <location>
        <begin position="6"/>
        <end position="38"/>
    </location>
</feature>
<evidence type="ECO:0000259" key="1">
    <source>
        <dbReference type="Pfam" id="PF18454"/>
    </source>
</evidence>
<accession>A0A8S5P845</accession>
<evidence type="ECO:0000313" key="2">
    <source>
        <dbReference type="EMBL" id="DAE03254.1"/>
    </source>
</evidence>
<proteinExistence type="predicted"/>
<sequence>MANTLKIKRGLKADISKLTLVAGELAVALDTQELYVGDNAGNVKIVKGGASGAVESADKLTVARTITATGDATGSTAFDGSQNVEMALELATSGVTAGTYSKVTVDAKGRVTAGSSITVEDIGDLSTTLAGLATKKELAGYVKTTDLTTELNKKVDKVAGKSLIDDTEITRLASVENYDDTVIKADIAKKADATAMSTALEGKVDKVEGKVLSSNDYTTAEKEKLAGLSNYNDTEIKASIATKANSADVYTKTAMDTELGKKADKTTVETLTTTVDGKANKATTISGYGITDAYTKTEVDAKVSSVYKYKGSVADKSALPTEGQVVGDVYNLEDTGMNVAWTGEGWDNLGSVIDLTPYLTKEDAGKTYAAKATTLEGYGIADAYTKLAVDTELDKKVDKETGKQLSTNDYTTAEKTKLTGIATGAEVNKIDAVKVNGTALGITDKAVNIDLSNYATKSTTLAGYGITNAYTKDEVNTELGKKANSSDVYTKTEVNDALVNKLSNTDVIDGGTF</sequence>
<protein>
    <submittedName>
        <fullName evidence="2">Head fiber protein</fullName>
    </submittedName>
</protein>
<organism evidence="2">
    <name type="scientific">Myoviridae sp. ctTYJ16</name>
    <dbReference type="NCBI Taxonomy" id="2825112"/>
    <lineage>
        <taxon>Viruses</taxon>
        <taxon>Duplodnaviria</taxon>
        <taxon>Heunggongvirae</taxon>
        <taxon>Uroviricota</taxon>
        <taxon>Caudoviricetes</taxon>
    </lineage>
</organism>
<dbReference type="EMBL" id="BK015361">
    <property type="protein sequence ID" value="DAE03254.1"/>
    <property type="molecule type" value="Genomic_DNA"/>
</dbReference>
<dbReference type="Pfam" id="PF18454">
    <property type="entry name" value="Mtd_N"/>
    <property type="match status" value="1"/>
</dbReference>
<dbReference type="InterPro" id="IPR041352">
    <property type="entry name" value="Mtd_N"/>
</dbReference>